<evidence type="ECO:0000259" key="1">
    <source>
        <dbReference type="Pfam" id="PF26481"/>
    </source>
</evidence>
<sequence length="163" mass="18287">MSDDPKVVTDALEEAHRSFERGGTPEEGLAELTEDEAQLKKACRLIAAAQTLQDQNGYHTAVVELAFGAIERSFEFYAIAMSDDSVHDFMDHEYAYQRAFELGVISDDLKEDFQALYNENRAASYYSGRAVTAEQADAMLELAITIHAFLRDHPRDHFNCLCG</sequence>
<gene>
    <name evidence="2" type="ORF">GCM10025751_26720</name>
</gene>
<comment type="caution">
    <text evidence="2">The sequence shown here is derived from an EMBL/GenBank/DDBJ whole genome shotgun (WGS) entry which is preliminary data.</text>
</comment>
<proteinExistence type="predicted"/>
<dbReference type="Proteomes" id="UP001501729">
    <property type="component" value="Unassembled WGS sequence"/>
</dbReference>
<evidence type="ECO:0000313" key="2">
    <source>
        <dbReference type="EMBL" id="GAA5051550.1"/>
    </source>
</evidence>
<dbReference type="GeneID" id="68616598"/>
<name>A0AAV3UI97_9EURY</name>
<dbReference type="AlphaFoldDB" id="A0AAV3UI97"/>
<evidence type="ECO:0000313" key="3">
    <source>
        <dbReference type="Proteomes" id="UP001501729"/>
    </source>
</evidence>
<protein>
    <recommendedName>
        <fullName evidence="1">DUF8154 domain-containing protein</fullName>
    </recommendedName>
</protein>
<dbReference type="Pfam" id="PF26481">
    <property type="entry name" value="DUF8154"/>
    <property type="match status" value="1"/>
</dbReference>
<reference evidence="2 3" key="1">
    <citation type="journal article" date="2019" name="Int. J. Syst. Evol. Microbiol.">
        <title>The Global Catalogue of Microorganisms (GCM) 10K type strain sequencing project: providing services to taxonomists for standard genome sequencing and annotation.</title>
        <authorList>
            <consortium name="The Broad Institute Genomics Platform"/>
            <consortium name="The Broad Institute Genome Sequencing Center for Infectious Disease"/>
            <person name="Wu L."/>
            <person name="Ma J."/>
        </authorList>
    </citation>
    <scope>NUCLEOTIDE SEQUENCE [LARGE SCALE GENOMIC DNA]</scope>
    <source>
        <strain evidence="2 3">JCM 17504</strain>
    </source>
</reference>
<dbReference type="EMBL" id="BAABKX010000009">
    <property type="protein sequence ID" value="GAA5051550.1"/>
    <property type="molecule type" value="Genomic_DNA"/>
</dbReference>
<dbReference type="RefSeq" id="WP_227778303.1">
    <property type="nucleotide sequence ID" value="NZ_BAABKX010000009.1"/>
</dbReference>
<feature type="domain" description="DUF8154" evidence="1">
    <location>
        <begin position="4"/>
        <end position="162"/>
    </location>
</feature>
<organism evidence="2 3">
    <name type="scientific">Haladaptatus pallidirubidus</name>
    <dbReference type="NCBI Taxonomy" id="1008152"/>
    <lineage>
        <taxon>Archaea</taxon>
        <taxon>Methanobacteriati</taxon>
        <taxon>Methanobacteriota</taxon>
        <taxon>Stenosarchaea group</taxon>
        <taxon>Halobacteria</taxon>
        <taxon>Halobacteriales</taxon>
        <taxon>Haladaptataceae</taxon>
        <taxon>Haladaptatus</taxon>
    </lineage>
</organism>
<keyword evidence="3" id="KW-1185">Reference proteome</keyword>
<accession>A0AAV3UI97</accession>
<dbReference type="InterPro" id="IPR058467">
    <property type="entry name" value="DUF8154"/>
</dbReference>